<dbReference type="InterPro" id="IPR021480">
    <property type="entry name" value="Zinc_ribbon_12"/>
</dbReference>
<dbReference type="AlphaFoldDB" id="A0A200PUM6"/>
<dbReference type="InParanoid" id="A0A200PUM6"/>
<feature type="compositionally biased region" description="Basic and acidic residues" evidence="2">
    <location>
        <begin position="142"/>
        <end position="156"/>
    </location>
</feature>
<dbReference type="InterPro" id="IPR055126">
    <property type="entry name" value="EDR4-like_N"/>
</dbReference>
<organism evidence="5 6">
    <name type="scientific">Macleaya cordata</name>
    <name type="common">Five-seeded plume-poppy</name>
    <name type="synonym">Bocconia cordata</name>
    <dbReference type="NCBI Taxonomy" id="56857"/>
    <lineage>
        <taxon>Eukaryota</taxon>
        <taxon>Viridiplantae</taxon>
        <taxon>Streptophyta</taxon>
        <taxon>Embryophyta</taxon>
        <taxon>Tracheophyta</taxon>
        <taxon>Spermatophyta</taxon>
        <taxon>Magnoliopsida</taxon>
        <taxon>Ranunculales</taxon>
        <taxon>Papaveraceae</taxon>
        <taxon>Papaveroideae</taxon>
        <taxon>Macleaya</taxon>
    </lineage>
</organism>
<dbReference type="GO" id="GO:1900150">
    <property type="term" value="P:regulation of defense response to fungus"/>
    <property type="evidence" value="ECO:0007669"/>
    <property type="project" value="InterPro"/>
</dbReference>
<keyword evidence="1" id="KW-0175">Coiled coil</keyword>
<feature type="compositionally biased region" description="Basic and acidic residues" evidence="2">
    <location>
        <begin position="242"/>
        <end position="259"/>
    </location>
</feature>
<gene>
    <name evidence="5" type="ORF">BVC80_9079g60</name>
</gene>
<dbReference type="PANTHER" id="PTHR31105">
    <property type="entry name" value="EXTRA-LARGE G-PROTEIN-LIKE"/>
    <property type="match status" value="1"/>
</dbReference>
<reference evidence="5 6" key="1">
    <citation type="journal article" date="2017" name="Mol. Plant">
        <title>The Genome of Medicinal Plant Macleaya cordata Provides New Insights into Benzylisoquinoline Alkaloids Metabolism.</title>
        <authorList>
            <person name="Liu X."/>
            <person name="Liu Y."/>
            <person name="Huang P."/>
            <person name="Ma Y."/>
            <person name="Qing Z."/>
            <person name="Tang Q."/>
            <person name="Cao H."/>
            <person name="Cheng P."/>
            <person name="Zheng Y."/>
            <person name="Yuan Z."/>
            <person name="Zhou Y."/>
            <person name="Liu J."/>
            <person name="Tang Z."/>
            <person name="Zhuo Y."/>
            <person name="Zhang Y."/>
            <person name="Yu L."/>
            <person name="Huang J."/>
            <person name="Yang P."/>
            <person name="Peng Q."/>
            <person name="Zhang J."/>
            <person name="Jiang W."/>
            <person name="Zhang Z."/>
            <person name="Lin K."/>
            <person name="Ro D.K."/>
            <person name="Chen X."/>
            <person name="Xiong X."/>
            <person name="Shang Y."/>
            <person name="Huang S."/>
            <person name="Zeng J."/>
        </authorList>
    </citation>
    <scope>NUCLEOTIDE SEQUENCE [LARGE SCALE GENOMIC DNA]</scope>
    <source>
        <strain evidence="6">cv. BLH2017</strain>
        <tissue evidence="5">Root</tissue>
    </source>
</reference>
<dbReference type="Pfam" id="PF11331">
    <property type="entry name" value="Zn_ribbon_12"/>
    <property type="match status" value="1"/>
</dbReference>
<evidence type="ECO:0000256" key="2">
    <source>
        <dbReference type="SAM" id="MobiDB-lite"/>
    </source>
</evidence>
<proteinExistence type="predicted"/>
<accession>A0A200PUM6</accession>
<feature type="compositionally biased region" description="Polar residues" evidence="2">
    <location>
        <begin position="44"/>
        <end position="53"/>
    </location>
</feature>
<dbReference type="FunCoup" id="A0A200PUM6">
    <property type="interactions" value="1954"/>
</dbReference>
<keyword evidence="6" id="KW-1185">Reference proteome</keyword>
<feature type="domain" description="Enhanced disease resistance 4-like N-terminal" evidence="4">
    <location>
        <begin position="6"/>
        <end position="39"/>
    </location>
</feature>
<dbReference type="OrthoDB" id="2020426at2759"/>
<dbReference type="Proteomes" id="UP000195402">
    <property type="component" value="Unassembled WGS sequence"/>
</dbReference>
<dbReference type="Pfam" id="PF22910">
    <property type="entry name" value="EDR4-like_1st"/>
    <property type="match status" value="1"/>
</dbReference>
<dbReference type="EMBL" id="MVGT01004035">
    <property type="protein sequence ID" value="OVA01920.1"/>
    <property type="molecule type" value="Genomic_DNA"/>
</dbReference>
<dbReference type="InterPro" id="IPR040244">
    <property type="entry name" value="EDR4-like"/>
</dbReference>
<dbReference type="PANTHER" id="PTHR31105:SF42">
    <property type="entry name" value="OS02G0258300 PROTEIN"/>
    <property type="match status" value="1"/>
</dbReference>
<feature type="compositionally biased region" description="Basic and acidic residues" evidence="2">
    <location>
        <begin position="86"/>
        <end position="95"/>
    </location>
</feature>
<feature type="compositionally biased region" description="Polar residues" evidence="2">
    <location>
        <begin position="524"/>
        <end position="539"/>
    </location>
</feature>
<comment type="caution">
    <text evidence="5">The sequence shown here is derived from an EMBL/GenBank/DDBJ whole genome shotgun (WGS) entry which is preliminary data.</text>
</comment>
<name>A0A200PUM6_MACCD</name>
<feature type="compositionally biased region" description="Basic and acidic residues" evidence="2">
    <location>
        <begin position="185"/>
        <end position="202"/>
    </location>
</feature>
<feature type="region of interest" description="Disordered" evidence="2">
    <location>
        <begin position="134"/>
        <end position="309"/>
    </location>
</feature>
<evidence type="ECO:0000259" key="4">
    <source>
        <dbReference type="Pfam" id="PF22910"/>
    </source>
</evidence>
<sequence>MAEATKLRLVRCPKCDNLLQELPNVPVYKCGGCGAVLQAKLKKQSVTTSNGSSEKSDEEGIRVSSEKLEGFAEKGGDFNLSETSETSDRDSNGVELKWREKLESFPEKEISASSNTENIVASTYVPRIVMEETGYGGKFRPSSKDPVDNQVDHDMNMNRNKQVEVNTEKENGEFKPQIGISSAYKRSEQLPDGQSRERDRSTAYRRTPRALVDDVGFSGSSYPEEEEAGEFKPQTGISNGYRRSEQFPDYQDRERDRAAYRSTPRAVVDDVSFSGSSYPDEGPSNYQPGSSYGNGGLSNNQNNLDGPDRVDFLEQDRAELLRKLDELKEQISRSCDVSEKAKERVPQVPYVGQNNWIPNSSSRSQQVFSQPFPVDEHIRKPPYINHGHEHVPMMHGHEMGMQNFYPAHVNASNDRRGHGDLFGPKMLGRAPTQPQREYPHRSSNGYFSGQIIDVDQEHISSYPHNNTFFHQAECPCSHCYNKGWQVPSQGLPMIFPNRRFSDGPANPMFYPLEEPRAFGPWSYNPRSANPPLNSHTQQSHTRRKNDHDSEIGGFGRSRVQRVPLVKRSGRRCLPIAGGAPFITCYNCFQLLPLPRKLLLMENNQQKLRCGACSTVISVLVENKKLVISVPTQTKEVSLEINDSSAQEVKDGFLHSHGHLNQGQMNYYSDDYDNSGYNFMSMDERLNSSESEKMQGLLTSSPSTFEDEGSPESVIARQDASSSAELPMKANVTPPLPGSPIHEHYEYADKLGSKFGKGNMSKRTDHEKIVLTRGISRQNSVKDAMVATEMDISFNEYSNTGMYQCSREAAKEENRPRNGKGGDSFLVGLIKKSFRDFSRSNQAEENDGPKVFINGQPIPERLVKKAEKQAGPIHPGEYWYDSRAGFWGVMGQPCLGIIPPFIEEFSYPLPKNCSSGDTGVFVNGRELHQKDLDLLACRGLPNARDKSYIVEISGRILDEDSGEELDSLGKLAPTTTFIRIIKVDIHTNQMSLAI</sequence>
<dbReference type="OMA" id="PFGSQML"/>
<feature type="region of interest" description="Disordered" evidence="2">
    <location>
        <begin position="521"/>
        <end position="554"/>
    </location>
</feature>
<evidence type="ECO:0000313" key="5">
    <source>
        <dbReference type="EMBL" id="OVA01920.1"/>
    </source>
</evidence>
<evidence type="ECO:0000256" key="1">
    <source>
        <dbReference type="SAM" id="Coils"/>
    </source>
</evidence>
<evidence type="ECO:0000313" key="6">
    <source>
        <dbReference type="Proteomes" id="UP000195402"/>
    </source>
</evidence>
<protein>
    <submittedName>
        <fullName evidence="5">Uncharacterized protein</fullName>
    </submittedName>
</protein>
<feature type="compositionally biased region" description="Basic and acidic residues" evidence="2">
    <location>
        <begin position="54"/>
        <end position="76"/>
    </location>
</feature>
<evidence type="ECO:0000259" key="3">
    <source>
        <dbReference type="Pfam" id="PF11331"/>
    </source>
</evidence>
<feature type="coiled-coil region" evidence="1">
    <location>
        <begin position="310"/>
        <end position="344"/>
    </location>
</feature>
<feature type="domain" description="Probable zinc-ribbon" evidence="3">
    <location>
        <begin position="576"/>
        <end position="618"/>
    </location>
</feature>
<feature type="region of interest" description="Disordered" evidence="2">
    <location>
        <begin position="44"/>
        <end position="95"/>
    </location>
</feature>
<dbReference type="STRING" id="56857.A0A200PUM6"/>